<feature type="compositionally biased region" description="Basic and acidic residues" evidence="3">
    <location>
        <begin position="563"/>
        <end position="572"/>
    </location>
</feature>
<evidence type="ECO:0000256" key="3">
    <source>
        <dbReference type="SAM" id="MobiDB-lite"/>
    </source>
</evidence>
<organism evidence="6 7">
    <name type="scientific">Arctia plantaginis</name>
    <name type="common">Wood tiger moth</name>
    <name type="synonym">Phalaena plantaginis</name>
    <dbReference type="NCBI Taxonomy" id="874455"/>
    <lineage>
        <taxon>Eukaryota</taxon>
        <taxon>Metazoa</taxon>
        <taxon>Ecdysozoa</taxon>
        <taxon>Arthropoda</taxon>
        <taxon>Hexapoda</taxon>
        <taxon>Insecta</taxon>
        <taxon>Pterygota</taxon>
        <taxon>Neoptera</taxon>
        <taxon>Endopterygota</taxon>
        <taxon>Lepidoptera</taxon>
        <taxon>Glossata</taxon>
        <taxon>Ditrysia</taxon>
        <taxon>Noctuoidea</taxon>
        <taxon>Erebidae</taxon>
        <taxon>Arctiinae</taxon>
        <taxon>Arctia</taxon>
    </lineage>
</organism>
<dbReference type="PRINTS" id="PR00838">
    <property type="entry name" value="V5ALLERGEN"/>
</dbReference>
<dbReference type="Gene3D" id="3.40.33.10">
    <property type="entry name" value="CAP"/>
    <property type="match status" value="1"/>
</dbReference>
<evidence type="ECO:0000313" key="7">
    <source>
        <dbReference type="Proteomes" id="UP000494256"/>
    </source>
</evidence>
<evidence type="ECO:0000313" key="6">
    <source>
        <dbReference type="EMBL" id="CAB3239499.1"/>
    </source>
</evidence>
<evidence type="ECO:0000256" key="2">
    <source>
        <dbReference type="ARBA" id="ARBA00022525"/>
    </source>
</evidence>
<feature type="domain" description="SCP" evidence="5">
    <location>
        <begin position="62"/>
        <end position="226"/>
    </location>
</feature>
<feature type="signal peptide" evidence="4">
    <location>
        <begin position="1"/>
        <end position="18"/>
    </location>
</feature>
<name>A0A8S1A4E7_ARCPL</name>
<keyword evidence="4" id="KW-0732">Signal</keyword>
<dbReference type="InterPro" id="IPR001283">
    <property type="entry name" value="CRISP-related"/>
</dbReference>
<reference evidence="6 7" key="1">
    <citation type="submission" date="2020-04" db="EMBL/GenBank/DDBJ databases">
        <authorList>
            <person name="Wallbank WR R."/>
            <person name="Pardo Diaz C."/>
            <person name="Kozak K."/>
            <person name="Martin S."/>
            <person name="Jiggins C."/>
            <person name="Moest M."/>
            <person name="Warren A I."/>
            <person name="Byers J.R.P. K."/>
            <person name="Montejo-Kovacevich G."/>
            <person name="Yen C E."/>
        </authorList>
    </citation>
    <scope>NUCLEOTIDE SEQUENCE [LARGE SCALE GENOMIC DNA]</scope>
</reference>
<comment type="subcellular location">
    <subcellularLocation>
        <location evidence="1">Secreted</location>
    </subcellularLocation>
</comment>
<dbReference type="SMART" id="SM00198">
    <property type="entry name" value="SCP"/>
    <property type="match status" value="1"/>
</dbReference>
<dbReference type="Pfam" id="PF00188">
    <property type="entry name" value="CAP"/>
    <property type="match status" value="1"/>
</dbReference>
<comment type="caution">
    <text evidence="6">The sequence shown here is derived from an EMBL/GenBank/DDBJ whole genome shotgun (WGS) entry which is preliminary data.</text>
</comment>
<evidence type="ECO:0000259" key="5">
    <source>
        <dbReference type="SMART" id="SM00198"/>
    </source>
</evidence>
<dbReference type="Proteomes" id="UP000494256">
    <property type="component" value="Unassembled WGS sequence"/>
</dbReference>
<gene>
    <name evidence="6" type="ORF">APLA_LOCUS8737</name>
</gene>
<dbReference type="OrthoDB" id="6159439at2759"/>
<feature type="chain" id="PRO_5035883125" description="SCP domain-containing protein" evidence="4">
    <location>
        <begin position="19"/>
        <end position="622"/>
    </location>
</feature>
<keyword evidence="2" id="KW-0964">Secreted</keyword>
<dbReference type="AlphaFoldDB" id="A0A8S1A4E7"/>
<sequence>MQGTALVVVCLSTSFTIAVTESSINYCGSRMCGNTNAHTFCQYPEGPSPQCVGYISANLTDEEKARVIARLNRRRNEAAAGRLRGLASAGNMLKLRWVEELAREAQRWADQCRPPVVPEERDLCRDLYSVPVGQCVASVIGEAPGLRVESMIDIWYMQNILYKGNATNYIPPNLDSSFYGDFGQMMWAQSYMVGCGRSRFMTEWRGRLRSVERLVCNVAPRGPPPGRSLWSPSAPATLCPPRSSRDASLEALCDIQIESNEIQEVDASMTLEEHFLLHTVLDIERNASLRYPGSLDELYLTRLAIATMDNIASTEEYYNSVQKRDVIEDTSTSSNVSGSLAVIPLDMNTSPSTVPIPITSAKKKISLIGRPKPYNMEELTDMDLMTENYTPNEDTTKSEKDFYAEYEFVETMEENSTVVNREENVTFANAVESTSKIHDPDSYTDQIITEAARVSLIEAHVKSSVIYEGLTERNSLTTDNLSFNNNPETKVNDTQIPGLVTNESLGPDNALNYLSDQETVLELQEALEVIERDMSTERIVEAPGKVRRELREEQQRAPLAGDKTPEELPKNKNLDKASMYNMVLQYMPYLRDYQSGLLSKAAGRATRPCLSSVLVVLFCLYF</sequence>
<dbReference type="InterPro" id="IPR035940">
    <property type="entry name" value="CAP_sf"/>
</dbReference>
<evidence type="ECO:0000256" key="4">
    <source>
        <dbReference type="SAM" id="SignalP"/>
    </source>
</evidence>
<dbReference type="InterPro" id="IPR002413">
    <property type="entry name" value="V5_allergen-like"/>
</dbReference>
<dbReference type="InterPro" id="IPR014044">
    <property type="entry name" value="CAP_dom"/>
</dbReference>
<feature type="region of interest" description="Disordered" evidence="3">
    <location>
        <begin position="550"/>
        <end position="572"/>
    </location>
</feature>
<dbReference type="CDD" id="cd05380">
    <property type="entry name" value="CAP_euk"/>
    <property type="match status" value="1"/>
</dbReference>
<dbReference type="SUPFAM" id="SSF55797">
    <property type="entry name" value="PR-1-like"/>
    <property type="match status" value="1"/>
</dbReference>
<dbReference type="PRINTS" id="PR00837">
    <property type="entry name" value="V5TPXLIKE"/>
</dbReference>
<dbReference type="GO" id="GO:0005576">
    <property type="term" value="C:extracellular region"/>
    <property type="evidence" value="ECO:0007669"/>
    <property type="project" value="UniProtKB-SubCell"/>
</dbReference>
<dbReference type="EMBL" id="CADEBD010000308">
    <property type="protein sequence ID" value="CAB3239499.1"/>
    <property type="molecule type" value="Genomic_DNA"/>
</dbReference>
<evidence type="ECO:0000256" key="1">
    <source>
        <dbReference type="ARBA" id="ARBA00004613"/>
    </source>
</evidence>
<proteinExistence type="predicted"/>
<accession>A0A8S1A4E7</accession>
<dbReference type="PANTHER" id="PTHR10334">
    <property type="entry name" value="CYSTEINE-RICH SECRETORY PROTEIN-RELATED"/>
    <property type="match status" value="1"/>
</dbReference>
<protein>
    <recommendedName>
        <fullName evidence="5">SCP domain-containing protein</fullName>
    </recommendedName>
</protein>